<name>A0A1E3IPX0_9TREE</name>
<dbReference type="AlphaFoldDB" id="A0A1E3IPX0"/>
<accession>A0A1E3IPX0</accession>
<evidence type="ECO:0000313" key="3">
    <source>
        <dbReference type="Proteomes" id="UP000094043"/>
    </source>
</evidence>
<feature type="region of interest" description="Disordered" evidence="1">
    <location>
        <begin position="1"/>
        <end position="20"/>
    </location>
</feature>
<feature type="compositionally biased region" description="Polar residues" evidence="1">
    <location>
        <begin position="11"/>
        <end position="20"/>
    </location>
</feature>
<proteinExistence type="predicted"/>
<dbReference type="GeneID" id="91087188"/>
<gene>
    <name evidence="2" type="ORF">L203_102977</name>
</gene>
<reference evidence="2" key="2">
    <citation type="journal article" date="2022" name="Elife">
        <title>Obligate sexual reproduction of a homothallic fungus closely related to the Cryptococcus pathogenic species complex.</title>
        <authorList>
            <person name="Passer A.R."/>
            <person name="Clancey S.A."/>
            <person name="Shea T."/>
            <person name="David-Palma M."/>
            <person name="Averette A.F."/>
            <person name="Boekhout T."/>
            <person name="Porcel B.M."/>
            <person name="Nowrousian M."/>
            <person name="Cuomo C.A."/>
            <person name="Sun S."/>
            <person name="Heitman J."/>
            <person name="Coelho M.A."/>
        </authorList>
    </citation>
    <scope>NUCLEOTIDE SEQUENCE</scope>
    <source>
        <strain evidence="2">CBS 7841</strain>
    </source>
</reference>
<sequence>MHTESKPKCSARQNLAGKQSSRGLKLGLQVSQTMAKYTETAFQSSRLALPLRASFSNTETPSIALHQNREIKGIRATLVPLGLFAHITKAASYATLRQIQLLTPFSPHSI</sequence>
<protein>
    <submittedName>
        <fullName evidence="2">Uncharacterized protein</fullName>
    </submittedName>
</protein>
<dbReference type="EMBL" id="CP143786">
    <property type="protein sequence ID" value="WVN87782.1"/>
    <property type="molecule type" value="Genomic_DNA"/>
</dbReference>
<dbReference type="KEGG" id="cdep:91087188"/>
<dbReference type="VEuPathDB" id="FungiDB:L203_01755"/>
<evidence type="ECO:0000313" key="2">
    <source>
        <dbReference type="EMBL" id="WVN87782.1"/>
    </source>
</evidence>
<reference evidence="2" key="1">
    <citation type="submission" date="2016-06" db="EMBL/GenBank/DDBJ databases">
        <authorList>
            <person name="Cuomo C."/>
            <person name="Litvintseva A."/>
            <person name="Heitman J."/>
            <person name="Chen Y."/>
            <person name="Sun S."/>
            <person name="Springer D."/>
            <person name="Dromer F."/>
            <person name="Young S."/>
            <person name="Zeng Q."/>
            <person name="Chapman S."/>
            <person name="Gujja S."/>
            <person name="Saif S."/>
            <person name="Birren B."/>
        </authorList>
    </citation>
    <scope>NUCLEOTIDE SEQUENCE</scope>
    <source>
        <strain evidence="2">CBS 7841</strain>
    </source>
</reference>
<evidence type="ECO:0000256" key="1">
    <source>
        <dbReference type="SAM" id="MobiDB-lite"/>
    </source>
</evidence>
<reference evidence="2" key="3">
    <citation type="submission" date="2024-01" db="EMBL/GenBank/DDBJ databases">
        <authorList>
            <person name="Coelho M.A."/>
            <person name="David-Palma M."/>
            <person name="Shea T."/>
            <person name="Sun S."/>
            <person name="Cuomo C.A."/>
            <person name="Heitman J."/>
        </authorList>
    </citation>
    <scope>NUCLEOTIDE SEQUENCE</scope>
    <source>
        <strain evidence="2">CBS 7841</strain>
    </source>
</reference>
<dbReference type="RefSeq" id="XP_066068482.1">
    <property type="nucleotide sequence ID" value="XM_066212385.1"/>
</dbReference>
<keyword evidence="3" id="KW-1185">Reference proteome</keyword>
<organism evidence="2 3">
    <name type="scientific">Cryptococcus depauperatus CBS 7841</name>
    <dbReference type="NCBI Taxonomy" id="1295531"/>
    <lineage>
        <taxon>Eukaryota</taxon>
        <taxon>Fungi</taxon>
        <taxon>Dikarya</taxon>
        <taxon>Basidiomycota</taxon>
        <taxon>Agaricomycotina</taxon>
        <taxon>Tremellomycetes</taxon>
        <taxon>Tremellales</taxon>
        <taxon>Cryptococcaceae</taxon>
        <taxon>Cryptococcus</taxon>
    </lineage>
</organism>
<dbReference type="Proteomes" id="UP000094043">
    <property type="component" value="Chromosome 3"/>
</dbReference>